<gene>
    <name evidence="2" type="ORF">SERLADRAFT_456034</name>
</gene>
<dbReference type="HOGENOM" id="CLU_026673_16_5_1"/>
<evidence type="ECO:0000313" key="2">
    <source>
        <dbReference type="EMBL" id="EGO31217.1"/>
    </source>
</evidence>
<dbReference type="Gene3D" id="3.40.50.720">
    <property type="entry name" value="NAD(P)-binding Rossmann-like Domain"/>
    <property type="match status" value="1"/>
</dbReference>
<dbReference type="InterPro" id="IPR013154">
    <property type="entry name" value="ADH-like_N"/>
</dbReference>
<dbReference type="PANTHER" id="PTHR45348">
    <property type="entry name" value="HYPOTHETICAL OXIDOREDUCTASE (EUROFUNG)"/>
    <property type="match status" value="1"/>
</dbReference>
<dbReference type="SUPFAM" id="SSF51735">
    <property type="entry name" value="NAD(P)-binding Rossmann-fold domains"/>
    <property type="match status" value="1"/>
</dbReference>
<dbReference type="OrthoDB" id="9992527at2759"/>
<dbReference type="Pfam" id="PF08240">
    <property type="entry name" value="ADH_N"/>
    <property type="match status" value="1"/>
</dbReference>
<name>F8NFD4_SERL9</name>
<dbReference type="Pfam" id="PF00107">
    <property type="entry name" value="ADH_zinc_N"/>
    <property type="match status" value="1"/>
</dbReference>
<feature type="domain" description="Enoyl reductase (ER)" evidence="1">
    <location>
        <begin position="13"/>
        <end position="357"/>
    </location>
</feature>
<dbReference type="EMBL" id="GL945428">
    <property type="protein sequence ID" value="EGO31217.1"/>
    <property type="molecule type" value="Genomic_DNA"/>
</dbReference>
<dbReference type="GeneID" id="18817257"/>
<organism>
    <name type="scientific">Serpula lacrymans var. lacrymans (strain S7.9)</name>
    <name type="common">Dry rot fungus</name>
    <dbReference type="NCBI Taxonomy" id="578457"/>
    <lineage>
        <taxon>Eukaryota</taxon>
        <taxon>Fungi</taxon>
        <taxon>Dikarya</taxon>
        <taxon>Basidiomycota</taxon>
        <taxon>Agaricomycotina</taxon>
        <taxon>Agaricomycetes</taxon>
        <taxon>Agaricomycetidae</taxon>
        <taxon>Boletales</taxon>
        <taxon>Coniophorineae</taxon>
        <taxon>Serpulaceae</taxon>
        <taxon>Serpula</taxon>
    </lineage>
</organism>
<dbReference type="GO" id="GO:0016651">
    <property type="term" value="F:oxidoreductase activity, acting on NAD(P)H"/>
    <property type="evidence" value="ECO:0007669"/>
    <property type="project" value="InterPro"/>
</dbReference>
<evidence type="ECO:0000259" key="1">
    <source>
        <dbReference type="SMART" id="SM00829"/>
    </source>
</evidence>
<proteinExistence type="predicted"/>
<dbReference type="InterPro" id="IPR013149">
    <property type="entry name" value="ADH-like_C"/>
</dbReference>
<dbReference type="Gene3D" id="3.90.180.10">
    <property type="entry name" value="Medium-chain alcohol dehydrogenases, catalytic domain"/>
    <property type="match status" value="1"/>
</dbReference>
<dbReference type="InterPro" id="IPR011032">
    <property type="entry name" value="GroES-like_sf"/>
</dbReference>
<reference evidence="2" key="1">
    <citation type="submission" date="2011-04" db="EMBL/GenBank/DDBJ databases">
        <title>Evolution of plant cell wall degrading machinery underlies the functional diversity of forest fungi.</title>
        <authorList>
            <consortium name="US DOE Joint Genome Institute (JGI-PGF)"/>
            <person name="Eastwood D.C."/>
            <person name="Floudas D."/>
            <person name="Binder M."/>
            <person name="Majcherczyk A."/>
            <person name="Schneider P."/>
            <person name="Aerts A."/>
            <person name="Asiegbu F.O."/>
            <person name="Baker S.E."/>
            <person name="Barry K."/>
            <person name="Bendiksby M."/>
            <person name="Blumentritt M."/>
            <person name="Coutinho P.M."/>
            <person name="Cullen D."/>
            <person name="Cullen D."/>
            <person name="Gathman A."/>
            <person name="Goodell B."/>
            <person name="Henrissat B."/>
            <person name="Ihrmark K."/>
            <person name="Kauserud H."/>
            <person name="Kohler A."/>
            <person name="LaButti K."/>
            <person name="Lapidus A."/>
            <person name="Lavin J.L."/>
            <person name="Lee Y.-H."/>
            <person name="Lindquist E."/>
            <person name="Lilly W."/>
            <person name="Lucas S."/>
            <person name="Morin E."/>
            <person name="Murat C."/>
            <person name="Oguiza J.A."/>
            <person name="Park J."/>
            <person name="Pisabarro A.G."/>
            <person name="Riley R."/>
            <person name="Rosling A."/>
            <person name="Salamov A."/>
            <person name="Schmidt O."/>
            <person name="Schmutz J."/>
            <person name="Skrede I."/>
            <person name="Stenlid J."/>
            <person name="Wiebenga A."/>
            <person name="Xie X."/>
            <person name="Kues U."/>
            <person name="Hibbett D.S."/>
            <person name="Hoffmeister D."/>
            <person name="Hogberg N."/>
            <person name="Martin F."/>
            <person name="Grigoriev I.V."/>
            <person name="Watkinson S.C."/>
        </authorList>
    </citation>
    <scope>NUCLEOTIDE SEQUENCE</scope>
    <source>
        <strain evidence="2">S7.9</strain>
    </source>
</reference>
<dbReference type="CDD" id="cd08249">
    <property type="entry name" value="enoyl_reductase_like"/>
    <property type="match status" value="1"/>
</dbReference>
<dbReference type="RefSeq" id="XP_007313101.1">
    <property type="nucleotide sequence ID" value="XM_007313039.1"/>
</dbReference>
<dbReference type="InterPro" id="IPR047122">
    <property type="entry name" value="Trans-enoyl_RdTase-like"/>
</dbReference>
<dbReference type="PANTHER" id="PTHR45348:SF3">
    <property type="entry name" value="ENOYL REDUCTASE (ER) DOMAIN-CONTAINING PROTEIN"/>
    <property type="match status" value="1"/>
</dbReference>
<dbReference type="SMART" id="SM00829">
    <property type="entry name" value="PKS_ER"/>
    <property type="match status" value="1"/>
</dbReference>
<dbReference type="Proteomes" id="UP000008064">
    <property type="component" value="Unassembled WGS sequence"/>
</dbReference>
<dbReference type="SUPFAM" id="SSF50129">
    <property type="entry name" value="GroES-like"/>
    <property type="match status" value="1"/>
</dbReference>
<dbReference type="InterPro" id="IPR020843">
    <property type="entry name" value="ER"/>
</dbReference>
<accession>F8NFD4</accession>
<dbReference type="AlphaFoldDB" id="F8NFD4"/>
<dbReference type="KEGG" id="sla:SERLADRAFT_456034"/>
<protein>
    <recommendedName>
        <fullName evidence="1">Enoyl reductase (ER) domain-containing protein</fullName>
    </recommendedName>
</protein>
<dbReference type="InterPro" id="IPR036291">
    <property type="entry name" value="NAD(P)-bd_dom_sf"/>
</dbReference>
<sequence length="363" mass="38970">MATHTAIAATSKGVLEAIQVKTEKPGRGEVLVKVAYSSMIAFDTYITDLGYHVKEYPAVLGFNASGTVAEVGLGVDDLAVGDRVTAFAYQSSKARGMQQYAILSRTVCAKIPDDAEIALDAAVTIPDNFITAFFTLFDNLELPLPVSFPSDLAPPHADTPILVYGAGATSGQYAIQLLKLAGYKNIVATASARHHDNLRSLGATHVFDYSDPNLAAGILSAVGGSIQLAVDCVTAEGTLAIISQVLSPNGTIAILLPVKEGNAVRGAHDAQMYMEMPPHKNPFESTVRILGVQTFKYQKNEHLRDNLMQKILPSLLSMKAIKPNRVRLLDQGDLKERVEIGLDLLRNNKVSGEKVVVKIDDEA</sequence>